<dbReference type="Proteomes" id="UP000240569">
    <property type="component" value="Unassembled WGS sequence"/>
</dbReference>
<name>A0A2R6AGX6_9ARCH</name>
<evidence type="ECO:0000313" key="2">
    <source>
        <dbReference type="Proteomes" id="UP000240569"/>
    </source>
</evidence>
<accession>A0A2R6AGX6</accession>
<organism evidence="1 2">
    <name type="scientific">Candidatus Marsarchaeota G1 archaeon BE_D</name>
    <dbReference type="NCBI Taxonomy" id="1978156"/>
    <lineage>
        <taxon>Archaea</taxon>
        <taxon>Candidatus Marsarchaeota</taxon>
        <taxon>Candidatus Marsarchaeota group 1</taxon>
    </lineage>
</organism>
<protein>
    <submittedName>
        <fullName evidence="1">Uncharacterized protein</fullName>
    </submittedName>
</protein>
<comment type="caution">
    <text evidence="1">The sequence shown here is derived from an EMBL/GenBank/DDBJ whole genome shotgun (WGS) entry which is preliminary data.</text>
</comment>
<gene>
    <name evidence="1" type="ORF">B9Q02_05535</name>
</gene>
<sequence length="74" mass="8648">MIGLIPFELSEIYPLYQLDVENSVSLKRAALNSINFLKRINVEEIYVDDELLLNLFRKTFHAKVQLLTKHNNSN</sequence>
<evidence type="ECO:0000313" key="1">
    <source>
        <dbReference type="EMBL" id="PSN85640.1"/>
    </source>
</evidence>
<dbReference type="EMBL" id="NEXD01000025">
    <property type="protein sequence ID" value="PSN85640.1"/>
    <property type="molecule type" value="Genomic_DNA"/>
</dbReference>
<dbReference type="AlphaFoldDB" id="A0A2R6AGX6"/>
<reference evidence="1 2" key="1">
    <citation type="submission" date="2017-04" db="EMBL/GenBank/DDBJ databases">
        <title>Novel microbial lineages endemic to geothermal iron-oxide mats fill important gaps in the evolutionary history of Archaea.</title>
        <authorList>
            <person name="Jay Z.J."/>
            <person name="Beam J.P."/>
            <person name="Dlakic M."/>
            <person name="Rusch D.B."/>
            <person name="Kozubal M.A."/>
            <person name="Inskeep W.P."/>
        </authorList>
    </citation>
    <scope>NUCLEOTIDE SEQUENCE [LARGE SCALE GENOMIC DNA]</scope>
    <source>
        <strain evidence="1">BE_D</strain>
    </source>
</reference>
<proteinExistence type="predicted"/>